<evidence type="ECO:0000256" key="1">
    <source>
        <dbReference type="ARBA" id="ARBA00005254"/>
    </source>
</evidence>
<evidence type="ECO:0000259" key="2">
    <source>
        <dbReference type="Pfam" id="PF01575"/>
    </source>
</evidence>
<comment type="caution">
    <text evidence="3">The sequence shown here is derived from an EMBL/GenBank/DDBJ whole genome shotgun (WGS) entry which is preliminary data.</text>
</comment>
<sequence length="162" mass="17627">MTTFEFGVRMFATPSELVAATGQILGPGQWHPVEQGRVDLFADATDDHQWIHVDAERAASGPFGGTVAHGYLTLSLLPALVRDVYRVEGLRLGVNYGLNRVRFPAPLRTGSRIRATVRIDEVTEVADGIQLVNTVTVDSDSDSGKPVCVAETVSRLYFAREA</sequence>
<gene>
    <name evidence="3" type="ORF">FHR38_000064</name>
</gene>
<dbReference type="EMBL" id="JACHJW010000001">
    <property type="protein sequence ID" value="MBB4956331.1"/>
    <property type="molecule type" value="Genomic_DNA"/>
</dbReference>
<feature type="domain" description="MaoC-like" evidence="2">
    <location>
        <begin position="20"/>
        <end position="137"/>
    </location>
</feature>
<dbReference type="AlphaFoldDB" id="A0A7W7SKH2"/>
<proteinExistence type="inferred from homology"/>
<dbReference type="SUPFAM" id="SSF54637">
    <property type="entry name" value="Thioesterase/thiol ester dehydrase-isomerase"/>
    <property type="match status" value="1"/>
</dbReference>
<evidence type="ECO:0000313" key="3">
    <source>
        <dbReference type="EMBL" id="MBB4956331.1"/>
    </source>
</evidence>
<dbReference type="PANTHER" id="PTHR42993:SF1">
    <property type="entry name" value="MAOC-LIKE DEHYDRATASE DOMAIN-CONTAINING PROTEIN"/>
    <property type="match status" value="1"/>
</dbReference>
<protein>
    <submittedName>
        <fullName evidence="3">Acyl dehydratase</fullName>
    </submittedName>
</protein>
<comment type="similarity">
    <text evidence="1">Belongs to the enoyl-CoA hydratase/isomerase family.</text>
</comment>
<evidence type="ECO:0000313" key="4">
    <source>
        <dbReference type="Proteomes" id="UP000578819"/>
    </source>
</evidence>
<dbReference type="InterPro" id="IPR002539">
    <property type="entry name" value="MaoC-like_dom"/>
</dbReference>
<keyword evidence="4" id="KW-1185">Reference proteome</keyword>
<reference evidence="3 4" key="1">
    <citation type="submission" date="2020-08" db="EMBL/GenBank/DDBJ databases">
        <title>Sequencing the genomes of 1000 actinobacteria strains.</title>
        <authorList>
            <person name="Klenk H.-P."/>
        </authorList>
    </citation>
    <scope>NUCLEOTIDE SEQUENCE [LARGE SCALE GENOMIC DNA]</scope>
    <source>
        <strain evidence="3 4">DSM 45886</strain>
    </source>
</reference>
<organism evidence="3 4">
    <name type="scientific">Micromonospora polyrhachis</name>
    <dbReference type="NCBI Taxonomy" id="1282883"/>
    <lineage>
        <taxon>Bacteria</taxon>
        <taxon>Bacillati</taxon>
        <taxon>Actinomycetota</taxon>
        <taxon>Actinomycetes</taxon>
        <taxon>Micromonosporales</taxon>
        <taxon>Micromonosporaceae</taxon>
        <taxon>Micromonospora</taxon>
    </lineage>
</organism>
<dbReference type="InterPro" id="IPR039375">
    <property type="entry name" value="NodN-like"/>
</dbReference>
<dbReference type="InterPro" id="IPR029069">
    <property type="entry name" value="HotDog_dom_sf"/>
</dbReference>
<name>A0A7W7SKH2_9ACTN</name>
<dbReference type="PANTHER" id="PTHR42993">
    <property type="entry name" value="MAOC-LIKE DEHYDRATASE DOMAIN-CONTAINING PROTEIN"/>
    <property type="match status" value="1"/>
</dbReference>
<dbReference type="Gene3D" id="3.10.129.10">
    <property type="entry name" value="Hotdog Thioesterase"/>
    <property type="match status" value="1"/>
</dbReference>
<dbReference type="Pfam" id="PF01575">
    <property type="entry name" value="MaoC_dehydratas"/>
    <property type="match status" value="1"/>
</dbReference>
<dbReference type="RefSeq" id="WP_221448852.1">
    <property type="nucleotide sequence ID" value="NZ_JACHJW010000001.1"/>
</dbReference>
<dbReference type="CDD" id="cd03450">
    <property type="entry name" value="NodN"/>
    <property type="match status" value="1"/>
</dbReference>
<accession>A0A7W7SKH2</accession>
<dbReference type="Proteomes" id="UP000578819">
    <property type="component" value="Unassembled WGS sequence"/>
</dbReference>